<dbReference type="PROSITE" id="PS50126">
    <property type="entry name" value="S1"/>
    <property type="match status" value="4"/>
</dbReference>
<feature type="binding site" evidence="6">
    <location>
        <position position="220"/>
    </location>
    <ligand>
        <name>dimethylallyl diphosphate</name>
        <dbReference type="ChEBI" id="CHEBI:57623"/>
    </ligand>
</feature>
<comment type="pathway">
    <text evidence="6">Isoprenoid biosynthesis; dimethylallyl diphosphate biosynthesis; dimethylallyl diphosphate from (2E)-4-hydroxy-3-methylbutenyl diphosphate: step 1/1.</text>
</comment>
<dbReference type="CDD" id="cd05687">
    <property type="entry name" value="S1_RPS1_repeat_ec1_hs1"/>
    <property type="match status" value="1"/>
</dbReference>
<dbReference type="GO" id="GO:0050992">
    <property type="term" value="P:dimethylallyl diphosphate biosynthetic process"/>
    <property type="evidence" value="ECO:0007669"/>
    <property type="project" value="UniProtKB-UniRule"/>
</dbReference>
<keyword evidence="8" id="KW-0687">Ribonucleoprotein</keyword>
<feature type="binding site" evidence="6">
    <location>
        <position position="127"/>
    </location>
    <ligand>
        <name>(2E)-4-hydroxy-3-methylbut-2-enyl diphosphate</name>
        <dbReference type="ChEBI" id="CHEBI:128753"/>
    </ligand>
</feature>
<dbReference type="InterPro" id="IPR012340">
    <property type="entry name" value="NA-bd_OB-fold"/>
</dbReference>
<evidence type="ECO:0000256" key="5">
    <source>
        <dbReference type="ARBA" id="ARBA00025604"/>
    </source>
</evidence>
<feature type="binding site" evidence="6">
    <location>
        <position position="77"/>
    </location>
    <ligand>
        <name>isopentenyl diphosphate</name>
        <dbReference type="ChEBI" id="CHEBI:128769"/>
    </ligand>
</feature>
<keyword evidence="4 6" id="KW-0411">Iron-sulfur</keyword>
<dbReference type="GO" id="GO:0019288">
    <property type="term" value="P:isopentenyl diphosphate biosynthetic process, methylerythritol 4-phosphate pathway"/>
    <property type="evidence" value="ECO:0007669"/>
    <property type="project" value="UniProtKB-UniRule"/>
</dbReference>
<feature type="binding site" evidence="6">
    <location>
        <position position="77"/>
    </location>
    <ligand>
        <name>dimethylallyl diphosphate</name>
        <dbReference type="ChEBI" id="CHEBI:57623"/>
    </ligand>
</feature>
<evidence type="ECO:0000256" key="2">
    <source>
        <dbReference type="ARBA" id="ARBA00022723"/>
    </source>
</evidence>
<feature type="binding site" evidence="6">
    <location>
        <position position="127"/>
    </location>
    <ligand>
        <name>dimethylallyl diphosphate</name>
        <dbReference type="ChEBI" id="CHEBI:57623"/>
    </ligand>
</feature>
<feature type="binding site" evidence="6">
    <location>
        <position position="127"/>
    </location>
    <ligand>
        <name>isopentenyl diphosphate</name>
        <dbReference type="ChEBI" id="CHEBI:128769"/>
    </ligand>
</feature>
<feature type="binding site" evidence="6">
    <location>
        <position position="220"/>
    </location>
    <ligand>
        <name>(2E)-4-hydroxy-3-methylbut-2-enyl diphosphate</name>
        <dbReference type="ChEBI" id="CHEBI:128753"/>
    </ligand>
</feature>
<dbReference type="PANTHER" id="PTHR30426:SF0">
    <property type="entry name" value="4-HYDROXY-3-METHYLBUT-2-ENYL DIPHOSPHATE REDUCTASE"/>
    <property type="match status" value="1"/>
</dbReference>
<comment type="similarity">
    <text evidence="6">Belongs to the IspH family.</text>
</comment>
<reference evidence="8 9" key="1">
    <citation type="submission" date="2019-05" db="EMBL/GenBank/DDBJ databases">
        <authorList>
            <consortium name="Pathogen Informatics"/>
        </authorList>
    </citation>
    <scope>NUCLEOTIDE SEQUENCE [LARGE SCALE GENOMIC DNA]</scope>
    <source>
        <strain evidence="8 9">NCTC503</strain>
    </source>
</reference>
<dbReference type="PRINTS" id="PR00681">
    <property type="entry name" value="RIBOSOMALS1"/>
</dbReference>
<dbReference type="AlphaFoldDB" id="A0A4U9RKD5"/>
<dbReference type="GO" id="GO:0016114">
    <property type="term" value="P:terpenoid biosynthetic process"/>
    <property type="evidence" value="ECO:0007669"/>
    <property type="project" value="UniProtKB-UniRule"/>
</dbReference>
<dbReference type="KEGG" id="hhw:NCTC503_01373"/>
<dbReference type="NCBIfam" id="NF002187">
    <property type="entry name" value="PRK01045.1-1"/>
    <property type="match status" value="1"/>
</dbReference>
<dbReference type="GO" id="GO:0051539">
    <property type="term" value="F:4 iron, 4 sulfur cluster binding"/>
    <property type="evidence" value="ECO:0007669"/>
    <property type="project" value="UniProtKB-UniRule"/>
</dbReference>
<feature type="domain" description="S1 motif" evidence="7">
    <location>
        <begin position="389"/>
        <end position="457"/>
    </location>
</feature>
<keyword evidence="6" id="KW-0414">Isoprene biosynthesis</keyword>
<dbReference type="Gene3D" id="3.40.1010.20">
    <property type="entry name" value="4-hydroxy-3-methylbut-2-enyl diphosphate reductase, catalytic domain"/>
    <property type="match status" value="2"/>
</dbReference>
<dbReference type="InterPro" id="IPR035104">
    <property type="entry name" value="Ribosomal_protein_S1-like"/>
</dbReference>
<keyword evidence="3 6" id="KW-0408">Iron</keyword>
<feature type="binding site" evidence="6">
    <location>
        <position position="77"/>
    </location>
    <ligand>
        <name>(2E)-4-hydroxy-3-methylbut-2-enyl diphosphate</name>
        <dbReference type="ChEBI" id="CHEBI:128753"/>
    </ligand>
</feature>
<dbReference type="GO" id="GO:0051745">
    <property type="term" value="F:4-hydroxy-3-methylbut-2-enyl diphosphate reductase activity"/>
    <property type="evidence" value="ECO:0007669"/>
    <property type="project" value="UniProtKB-UniRule"/>
</dbReference>
<comment type="pathway">
    <text evidence="6">Isoprenoid biosynthesis; isopentenyl diphosphate biosynthesis via DXP pathway; isopentenyl diphosphate from 1-deoxy-D-xylulose 5-phosphate: step 6/6.</text>
</comment>
<dbReference type="SUPFAM" id="SSF50249">
    <property type="entry name" value="Nucleic acid-binding proteins"/>
    <property type="match status" value="4"/>
</dbReference>
<sequence>MKNIKLADSAGFCFGVKRAVDTAINSKNEVNKSIFTLGPLIHNNDVVNKLKDNNIEAVDFNEIDTLKNGDTIIIRSHGVKPSVKSELINRGFDVIDATCPYVTNIHKKVAKYYDEGYKIIILGDENHPEVIGINGSCNDDAIITKDGSNLYDLKGKVCLVSQTTEKQSSWQKVLCVVTEKCKEVIAFNTICNATEVRQSSAMKLSKTVDAMVVIGGKNSSNTTKLYEICKENCKNTYHIENASELPEELRYFENIGVTAGASTPQWIIEEAIRKMENMDNIESETNEQLEYMKENETDIYIGKVVKGEVISINSKEVFINLNYKSEGVLPLNEITSDEHFKIEDMFKLGDMVEAKVIQVRNSDGNVVLSRIEFEREEGYKDLKDSFDYNQMINIRLKEEVKGGLVGNYKGIKVFLPASQIQVGYVDNLGEFIGKDLDVIVIEFNRERHNTKIVVSRKVLLQKEKESREDESWNYLKKDTIVEGVVRRINSFGAFIEVNGIDGLLHISQISWGKVEDINKQLKIGEIIKVYVLDVDKENKKLSLSLKKLSSNPWDSADEKYPVGSIVLGKVVRFSDFGAFVELEPGMDALLHVSQISHVRIDKPTDVLEIGQNIKAKIIEVDSEKRRVSLSTKELMDI</sequence>
<dbReference type="NCBIfam" id="NF005208">
    <property type="entry name" value="PRK06676.1"/>
    <property type="match status" value="1"/>
</dbReference>
<feature type="binding site" evidence="6">
    <location>
        <position position="220"/>
    </location>
    <ligand>
        <name>isopentenyl diphosphate</name>
        <dbReference type="ChEBI" id="CHEBI:128769"/>
    </ligand>
</feature>
<keyword evidence="2 6" id="KW-0479">Metal-binding</keyword>
<dbReference type="GO" id="GO:0046872">
    <property type="term" value="F:metal ion binding"/>
    <property type="evidence" value="ECO:0007669"/>
    <property type="project" value="UniProtKB-KW"/>
</dbReference>
<dbReference type="InterPro" id="IPR003029">
    <property type="entry name" value="S1_domain"/>
</dbReference>
<comment type="function">
    <text evidence="5">Binds mRNA; thus facilitating recognition of the initiation point. It is needed to translate mRNA with a short Shine-Dalgarno (SD) purine-rich sequence.</text>
</comment>
<dbReference type="HAMAP" id="MF_00191">
    <property type="entry name" value="IspH"/>
    <property type="match status" value="1"/>
</dbReference>
<evidence type="ECO:0000256" key="3">
    <source>
        <dbReference type="ARBA" id="ARBA00023004"/>
    </source>
</evidence>
<feature type="binding site" evidence="6">
    <location>
        <position position="99"/>
    </location>
    <ligand>
        <name>[4Fe-4S] cluster</name>
        <dbReference type="ChEBI" id="CHEBI:49883"/>
    </ligand>
</feature>
<dbReference type="NCBIfam" id="NF009024">
    <property type="entry name" value="PRK12360.1"/>
    <property type="match status" value="1"/>
</dbReference>
<evidence type="ECO:0000313" key="9">
    <source>
        <dbReference type="Proteomes" id="UP000308489"/>
    </source>
</evidence>
<evidence type="ECO:0000256" key="4">
    <source>
        <dbReference type="ARBA" id="ARBA00023014"/>
    </source>
</evidence>
<feature type="binding site" evidence="6">
    <location>
        <position position="219"/>
    </location>
    <ligand>
        <name>dimethylallyl diphosphate</name>
        <dbReference type="ChEBI" id="CHEBI:57623"/>
    </ligand>
</feature>
<dbReference type="Gene3D" id="3.40.50.11270">
    <property type="match status" value="1"/>
</dbReference>
<dbReference type="Proteomes" id="UP000308489">
    <property type="component" value="Chromosome 1"/>
</dbReference>
<feature type="binding site" evidence="6">
    <location>
        <position position="163"/>
    </location>
    <ligand>
        <name>(2E)-4-hydroxy-3-methylbut-2-enyl diphosphate</name>
        <dbReference type="ChEBI" id="CHEBI:128753"/>
    </ligand>
</feature>
<keyword evidence="8" id="KW-0689">Ribosomal protein</keyword>
<dbReference type="NCBIfam" id="TIGR00216">
    <property type="entry name" value="ispH_lytB"/>
    <property type="match status" value="1"/>
</dbReference>
<dbReference type="Gene3D" id="2.40.50.140">
    <property type="entry name" value="Nucleic acid-binding proteins"/>
    <property type="match status" value="3"/>
</dbReference>
<feature type="binding site" evidence="6">
    <location>
        <position position="219"/>
    </location>
    <ligand>
        <name>isopentenyl diphosphate</name>
        <dbReference type="ChEBI" id="CHEBI:128769"/>
    </ligand>
</feature>
<dbReference type="PANTHER" id="PTHR30426">
    <property type="entry name" value="4-HYDROXY-3-METHYLBUT-2-ENYL DIPHOSPHATE REDUCTASE"/>
    <property type="match status" value="1"/>
</dbReference>
<dbReference type="GO" id="GO:0003676">
    <property type="term" value="F:nucleic acid binding"/>
    <property type="evidence" value="ECO:0007669"/>
    <property type="project" value="InterPro"/>
</dbReference>
<feature type="binding site" evidence="6">
    <location>
        <position position="42"/>
    </location>
    <ligand>
        <name>dimethylallyl diphosphate</name>
        <dbReference type="ChEBI" id="CHEBI:57623"/>
    </ligand>
</feature>
<comment type="cofactor">
    <cofactor evidence="6">
        <name>[4Fe-4S] cluster</name>
        <dbReference type="ChEBI" id="CHEBI:49883"/>
    </cofactor>
    <text evidence="6">Binds 1 [4Fe-4S] cluster per subunit.</text>
</comment>
<feature type="binding site" evidence="6">
    <location>
        <position position="221"/>
    </location>
    <ligand>
        <name>dimethylallyl diphosphate</name>
        <dbReference type="ChEBI" id="CHEBI:57623"/>
    </ligand>
</feature>
<feature type="binding site" evidence="6">
    <location>
        <position position="262"/>
    </location>
    <ligand>
        <name>(2E)-4-hydroxy-3-methylbut-2-enyl diphosphate</name>
        <dbReference type="ChEBI" id="CHEBI:128753"/>
    </ligand>
</feature>
<feature type="binding site" evidence="6">
    <location>
        <position position="219"/>
    </location>
    <ligand>
        <name>(2E)-4-hydroxy-3-methylbut-2-enyl diphosphate</name>
        <dbReference type="ChEBI" id="CHEBI:128753"/>
    </ligand>
</feature>
<dbReference type="NCBIfam" id="NF000907">
    <property type="entry name" value="PRK00087.1"/>
    <property type="match status" value="1"/>
</dbReference>
<dbReference type="UniPathway" id="UPA00056">
    <property type="reaction ID" value="UER00097"/>
</dbReference>
<feature type="binding site" evidence="6">
    <location>
        <position position="42"/>
    </location>
    <ligand>
        <name>(2E)-4-hydroxy-3-methylbut-2-enyl diphosphate</name>
        <dbReference type="ChEBI" id="CHEBI:128753"/>
    </ligand>
</feature>
<feature type="binding site" evidence="6">
    <location>
        <position position="221"/>
    </location>
    <ligand>
        <name>(2E)-4-hydroxy-3-methylbut-2-enyl diphosphate</name>
        <dbReference type="ChEBI" id="CHEBI:128753"/>
    </ligand>
</feature>
<comment type="function">
    <text evidence="6">Catalyzes the conversion of 1-hydroxy-2-methyl-2-(E)-butenyl 4-diphosphate (HMBPP) into a mixture of isopentenyl diphosphate (IPP) and dimethylallyl diphosphate (DMAPP). Acts in the terminal step of the DOXP/MEP pathway for isoprenoid precursor biosynthesis.</text>
</comment>
<keyword evidence="1 6" id="KW-0004">4Fe-4S</keyword>
<comment type="catalytic activity">
    <reaction evidence="6">
        <text>isopentenyl diphosphate + 2 oxidized [2Fe-2S]-[ferredoxin] + H2O = (2E)-4-hydroxy-3-methylbut-2-enyl diphosphate + 2 reduced [2Fe-2S]-[ferredoxin] + 2 H(+)</text>
        <dbReference type="Rhea" id="RHEA:24488"/>
        <dbReference type="Rhea" id="RHEA-COMP:10000"/>
        <dbReference type="Rhea" id="RHEA-COMP:10001"/>
        <dbReference type="ChEBI" id="CHEBI:15377"/>
        <dbReference type="ChEBI" id="CHEBI:15378"/>
        <dbReference type="ChEBI" id="CHEBI:33737"/>
        <dbReference type="ChEBI" id="CHEBI:33738"/>
        <dbReference type="ChEBI" id="CHEBI:128753"/>
        <dbReference type="ChEBI" id="CHEBI:128769"/>
        <dbReference type="EC" id="1.17.7.4"/>
    </reaction>
</comment>
<feature type="binding site" evidence="6">
    <location>
        <position position="42"/>
    </location>
    <ligand>
        <name>isopentenyl diphosphate</name>
        <dbReference type="ChEBI" id="CHEBI:128769"/>
    </ligand>
</feature>
<feature type="active site" description="Proton donor" evidence="6">
    <location>
        <position position="129"/>
    </location>
</feature>
<evidence type="ECO:0000313" key="8">
    <source>
        <dbReference type="EMBL" id="VTQ89300.1"/>
    </source>
</evidence>
<dbReference type="OrthoDB" id="9804077at2"/>
<feature type="binding site" evidence="6">
    <location>
        <position position="262"/>
    </location>
    <ligand>
        <name>isopentenyl diphosphate</name>
        <dbReference type="ChEBI" id="CHEBI:128769"/>
    </ligand>
</feature>
<name>A0A4U9RKD5_HATHI</name>
<comment type="catalytic activity">
    <reaction evidence="6">
        <text>dimethylallyl diphosphate + 2 oxidized [2Fe-2S]-[ferredoxin] + H2O = (2E)-4-hydroxy-3-methylbut-2-enyl diphosphate + 2 reduced [2Fe-2S]-[ferredoxin] + 2 H(+)</text>
        <dbReference type="Rhea" id="RHEA:24825"/>
        <dbReference type="Rhea" id="RHEA-COMP:10000"/>
        <dbReference type="Rhea" id="RHEA-COMP:10001"/>
        <dbReference type="ChEBI" id="CHEBI:15377"/>
        <dbReference type="ChEBI" id="CHEBI:15378"/>
        <dbReference type="ChEBI" id="CHEBI:33737"/>
        <dbReference type="ChEBI" id="CHEBI:33738"/>
        <dbReference type="ChEBI" id="CHEBI:57623"/>
        <dbReference type="ChEBI" id="CHEBI:128753"/>
        <dbReference type="EC" id="1.17.7.4"/>
    </reaction>
</comment>
<dbReference type="InterPro" id="IPR003451">
    <property type="entry name" value="LytB/IspH"/>
</dbReference>
<dbReference type="CDD" id="cd13944">
    <property type="entry name" value="lytB_ispH"/>
    <property type="match status" value="1"/>
</dbReference>
<keyword evidence="9" id="KW-1185">Reference proteome</keyword>
<keyword evidence="6 8" id="KW-0560">Oxidoreductase</keyword>
<dbReference type="GO" id="GO:0005840">
    <property type="term" value="C:ribosome"/>
    <property type="evidence" value="ECO:0007669"/>
    <property type="project" value="UniProtKB-KW"/>
</dbReference>
<feature type="domain" description="S1 motif" evidence="7">
    <location>
        <begin position="302"/>
        <end position="371"/>
    </location>
</feature>
<dbReference type="UniPathway" id="UPA00059">
    <property type="reaction ID" value="UER00105"/>
</dbReference>
<dbReference type="SMART" id="SM00316">
    <property type="entry name" value="S1"/>
    <property type="match status" value="3"/>
</dbReference>
<feature type="binding site" evidence="6">
    <location>
        <position position="13"/>
    </location>
    <ligand>
        <name>[4Fe-4S] cluster</name>
        <dbReference type="ChEBI" id="CHEBI:49883"/>
    </ligand>
</feature>
<evidence type="ECO:0000256" key="1">
    <source>
        <dbReference type="ARBA" id="ARBA00022485"/>
    </source>
</evidence>
<feature type="domain" description="S1 motif" evidence="7">
    <location>
        <begin position="478"/>
        <end position="546"/>
    </location>
</feature>
<dbReference type="EMBL" id="LR590481">
    <property type="protein sequence ID" value="VTQ89300.1"/>
    <property type="molecule type" value="Genomic_DNA"/>
</dbReference>
<feature type="binding site" evidence="6">
    <location>
        <position position="262"/>
    </location>
    <ligand>
        <name>dimethylallyl diphosphate</name>
        <dbReference type="ChEBI" id="CHEBI:57623"/>
    </ligand>
</feature>
<organism evidence="8 9">
    <name type="scientific">Hathewaya histolytica</name>
    <name type="common">Clostridium histolyticum</name>
    <dbReference type="NCBI Taxonomy" id="1498"/>
    <lineage>
        <taxon>Bacteria</taxon>
        <taxon>Bacillati</taxon>
        <taxon>Bacillota</taxon>
        <taxon>Clostridia</taxon>
        <taxon>Eubacteriales</taxon>
        <taxon>Clostridiaceae</taxon>
        <taxon>Hathewaya</taxon>
    </lineage>
</organism>
<dbReference type="CDD" id="cd04465">
    <property type="entry name" value="S1_RPS1_repeat_ec2_hs2"/>
    <property type="match status" value="1"/>
</dbReference>
<protein>
    <recommendedName>
        <fullName evidence="6">4-hydroxy-3-methylbut-2-enyl diphosphate reductase</fullName>
        <shortName evidence="6">HMBPP reductase</shortName>
        <ecNumber evidence="6">1.17.7.4</ecNumber>
    </recommendedName>
</protein>
<dbReference type="Pfam" id="PF00575">
    <property type="entry name" value="S1"/>
    <property type="match status" value="3"/>
</dbReference>
<dbReference type="EC" id="1.17.7.4" evidence="6"/>
<feature type="binding site" evidence="6">
    <location>
        <position position="221"/>
    </location>
    <ligand>
        <name>isopentenyl diphosphate</name>
        <dbReference type="ChEBI" id="CHEBI:128769"/>
    </ligand>
</feature>
<proteinExistence type="inferred from homology"/>
<gene>
    <name evidence="6 8" type="primary">ispH</name>
    <name evidence="8" type="ORF">NCTC503_01373</name>
</gene>
<feature type="binding site" evidence="6">
    <location>
        <position position="191"/>
    </location>
    <ligand>
        <name>[4Fe-4S] cluster</name>
        <dbReference type="ChEBI" id="CHEBI:49883"/>
    </ligand>
</feature>
<evidence type="ECO:0000256" key="6">
    <source>
        <dbReference type="HAMAP-Rule" id="MF_00191"/>
    </source>
</evidence>
<accession>A0A4U9RKD5</accession>
<evidence type="ECO:0000259" key="7">
    <source>
        <dbReference type="PROSITE" id="PS50126"/>
    </source>
</evidence>
<dbReference type="FunFam" id="2.40.50.140:FF:000103">
    <property type="entry name" value="protein RRP5 homolog"/>
    <property type="match status" value="1"/>
</dbReference>
<feature type="domain" description="S1 motif" evidence="7">
    <location>
        <begin position="563"/>
        <end position="632"/>
    </location>
</feature>
<dbReference type="Pfam" id="PF02401">
    <property type="entry name" value="LYTB"/>
    <property type="match status" value="1"/>
</dbReference>
<dbReference type="RefSeq" id="WP_138210037.1">
    <property type="nucleotide sequence ID" value="NZ_CBCRUQ010000012.1"/>
</dbReference>